<evidence type="ECO:0000313" key="1">
    <source>
        <dbReference type="EMBL" id="GIX69067.1"/>
    </source>
</evidence>
<dbReference type="EMBL" id="BPLR01002016">
    <property type="protein sequence ID" value="GIX69067.1"/>
    <property type="molecule type" value="Genomic_DNA"/>
</dbReference>
<name>A0AAV4M9H1_CAEEX</name>
<keyword evidence="2" id="KW-1185">Reference proteome</keyword>
<organism evidence="1 2">
    <name type="scientific">Caerostris extrusa</name>
    <name type="common">Bark spider</name>
    <name type="synonym">Caerostris bankana</name>
    <dbReference type="NCBI Taxonomy" id="172846"/>
    <lineage>
        <taxon>Eukaryota</taxon>
        <taxon>Metazoa</taxon>
        <taxon>Ecdysozoa</taxon>
        <taxon>Arthropoda</taxon>
        <taxon>Chelicerata</taxon>
        <taxon>Arachnida</taxon>
        <taxon>Araneae</taxon>
        <taxon>Araneomorphae</taxon>
        <taxon>Entelegynae</taxon>
        <taxon>Araneoidea</taxon>
        <taxon>Araneidae</taxon>
        <taxon>Caerostris</taxon>
    </lineage>
</organism>
<accession>A0AAV4M9H1</accession>
<evidence type="ECO:0000313" key="2">
    <source>
        <dbReference type="Proteomes" id="UP001054945"/>
    </source>
</evidence>
<reference evidence="1 2" key="1">
    <citation type="submission" date="2021-06" db="EMBL/GenBank/DDBJ databases">
        <title>Caerostris extrusa draft genome.</title>
        <authorList>
            <person name="Kono N."/>
            <person name="Arakawa K."/>
        </authorList>
    </citation>
    <scope>NUCLEOTIDE SEQUENCE [LARGE SCALE GENOMIC DNA]</scope>
</reference>
<gene>
    <name evidence="1" type="primary">AVEN_235460_1</name>
    <name evidence="1" type="ORF">CEXT_494951</name>
</gene>
<comment type="caution">
    <text evidence="1">The sequence shown here is derived from an EMBL/GenBank/DDBJ whole genome shotgun (WGS) entry which is preliminary data.</text>
</comment>
<proteinExistence type="predicted"/>
<sequence length="105" mass="12125">MPKNYDQINRARSALNTKLNIRPPAMQMDWRLQAGLKFVVTSKHFQNGNMKLKCTATISRIYTMSNEEMVFGGRQQTSGLHISENMSRMMLLRVFVDGTKEKSIR</sequence>
<dbReference type="Proteomes" id="UP001054945">
    <property type="component" value="Unassembled WGS sequence"/>
</dbReference>
<protein>
    <submittedName>
        <fullName evidence="1">Uncharacterized protein</fullName>
    </submittedName>
</protein>
<dbReference type="AlphaFoldDB" id="A0AAV4M9H1"/>